<evidence type="ECO:0000313" key="10">
    <source>
        <dbReference type="Proteomes" id="UP000758155"/>
    </source>
</evidence>
<comment type="caution">
    <text evidence="9">The sequence shown here is derived from an EMBL/GenBank/DDBJ whole genome shotgun (WGS) entry which is preliminary data.</text>
</comment>
<dbReference type="Gene3D" id="3.30.560.10">
    <property type="entry name" value="Glucose Oxidase, domain 3"/>
    <property type="match status" value="1"/>
</dbReference>
<evidence type="ECO:0000256" key="6">
    <source>
        <dbReference type="RuleBase" id="RU003968"/>
    </source>
</evidence>
<reference evidence="9" key="1">
    <citation type="submission" date="2019-04" db="EMBL/GenBank/DDBJ databases">
        <title>Sequencing of skin fungus with MAO and IRED activity.</title>
        <authorList>
            <person name="Marsaioli A.J."/>
            <person name="Bonatto J.M.C."/>
            <person name="Reis Junior O."/>
        </authorList>
    </citation>
    <scope>NUCLEOTIDE SEQUENCE</scope>
    <source>
        <strain evidence="9">28M1</strain>
    </source>
</reference>
<dbReference type="SUPFAM" id="SSF54373">
    <property type="entry name" value="FAD-linked reductases, C-terminal domain"/>
    <property type="match status" value="1"/>
</dbReference>
<dbReference type="Gene3D" id="3.50.50.60">
    <property type="entry name" value="FAD/NAD(P)-binding domain"/>
    <property type="match status" value="1"/>
</dbReference>
<dbReference type="Pfam" id="PF00732">
    <property type="entry name" value="GMC_oxred_N"/>
    <property type="match status" value="1"/>
</dbReference>
<dbReference type="Gene3D" id="4.10.450.10">
    <property type="entry name" value="Glucose Oxidase, domain 2"/>
    <property type="match status" value="1"/>
</dbReference>
<evidence type="ECO:0000256" key="1">
    <source>
        <dbReference type="ARBA" id="ARBA00001974"/>
    </source>
</evidence>
<dbReference type="PANTHER" id="PTHR11552">
    <property type="entry name" value="GLUCOSE-METHANOL-CHOLINE GMC OXIDOREDUCTASE"/>
    <property type="match status" value="1"/>
</dbReference>
<dbReference type="OrthoDB" id="269227at2759"/>
<dbReference type="GO" id="GO:0050660">
    <property type="term" value="F:flavin adenine dinucleotide binding"/>
    <property type="evidence" value="ECO:0007669"/>
    <property type="project" value="InterPro"/>
</dbReference>
<name>A0A9P4WGL3_9PLEO</name>
<dbReference type="SUPFAM" id="SSF51905">
    <property type="entry name" value="FAD/NAD(P)-binding domain"/>
    <property type="match status" value="1"/>
</dbReference>
<keyword evidence="5" id="KW-0560">Oxidoreductase</keyword>
<dbReference type="InterPro" id="IPR036188">
    <property type="entry name" value="FAD/NAD-bd_sf"/>
</dbReference>
<dbReference type="SUPFAM" id="SSF51735">
    <property type="entry name" value="NAD(P)-binding Rossmann-fold domains"/>
    <property type="match status" value="1"/>
</dbReference>
<dbReference type="AlphaFoldDB" id="A0A9P4WGL3"/>
<evidence type="ECO:0000259" key="8">
    <source>
        <dbReference type="PROSITE" id="PS00624"/>
    </source>
</evidence>
<evidence type="ECO:0000256" key="2">
    <source>
        <dbReference type="ARBA" id="ARBA00010790"/>
    </source>
</evidence>
<dbReference type="Gene3D" id="3.40.50.720">
    <property type="entry name" value="NAD(P)-binding Rossmann-like Domain"/>
    <property type="match status" value="1"/>
</dbReference>
<proteinExistence type="inferred from homology"/>
<protein>
    <recommendedName>
        <fullName evidence="7 8">Glucose-methanol-choline oxidoreductase N-terminal domain-containing protein</fullName>
    </recommendedName>
</protein>
<evidence type="ECO:0000259" key="7">
    <source>
        <dbReference type="PROSITE" id="PS00623"/>
    </source>
</evidence>
<dbReference type="EMBL" id="SWKV01000118">
    <property type="protein sequence ID" value="KAF3031918.1"/>
    <property type="molecule type" value="Genomic_DNA"/>
</dbReference>
<dbReference type="GO" id="GO:0016614">
    <property type="term" value="F:oxidoreductase activity, acting on CH-OH group of donors"/>
    <property type="evidence" value="ECO:0007669"/>
    <property type="project" value="InterPro"/>
</dbReference>
<sequence length="736" mass="80289">MGGDQCFLWPIPIANVSAIRDALVNNAAIGYGDALKTLFNRLNAGFHTNTAGVYATVETFELLLRKSSMPRIINVTSGVGSFSRRLDARTPSYDAKGPQYRVSKAAIKRELPDGWWTTTNMAEMSFCTVRESPASEGAKPVIAMLNGEMDVKARKRLHDGGEYLCQRYDYIIVGGGTSGLVVANRLSEHYNVSVAVIEAGGVELYDQNVTDTSKYMSAFGTAIDWQYQSVPQTYAGNATQVLRAGKALGGTSDINGMTYLRAEAAQIDAWEQIGNSGWSWESLMPYYKKSEYIQQPSGTQLLRGASLDADVHGTSGPLAIGWTDNMMGMEVFSSINQTFGGLGLPLNNEPNAGSMRGLNVFPKTIERSENVREDAGRAYYWPVSKRPNLDIYLESFVEKMIWHPNSGKQDTGRTASGVVFVSLNGTKSTILANREIILSAGSLRSPLLLEQSGVGNPSILKEHGIDIVVDLPFVGENLQDQTTTDMFYTNNNSTNFTGLGGYAAYLNVEDVFGGDLAAFNASIADSIKLYAEKTANASGIIDRSVTEKLFRKQYDLIFKNKIPISEIIVSPAATGPITIEYWGLLPFSRGNIHINSSNASAPASINPNYFMLDYDIRQQTATAKMARKFANTAPFSEALSGETTPGLDVLPANASDTDWEKWLKSTYRSNFHYISTAAMMPRELGGVVDSELTVYGTSNVRVVDASVVPFQICGHLTSTLYAIAEKAADMIKARYE</sequence>
<dbReference type="InterPro" id="IPR036291">
    <property type="entry name" value="NAD(P)-bd_dom_sf"/>
</dbReference>
<dbReference type="Proteomes" id="UP000758155">
    <property type="component" value="Unassembled WGS sequence"/>
</dbReference>
<dbReference type="InterPro" id="IPR012132">
    <property type="entry name" value="GMC_OxRdtase"/>
</dbReference>
<evidence type="ECO:0000256" key="3">
    <source>
        <dbReference type="ARBA" id="ARBA00022630"/>
    </source>
</evidence>
<dbReference type="PROSITE" id="PS00623">
    <property type="entry name" value="GMC_OXRED_1"/>
    <property type="match status" value="1"/>
</dbReference>
<dbReference type="InterPro" id="IPR000172">
    <property type="entry name" value="GMC_OxRdtase_N"/>
</dbReference>
<gene>
    <name evidence="9" type="ORF">E8E12_000342</name>
</gene>
<evidence type="ECO:0000256" key="4">
    <source>
        <dbReference type="ARBA" id="ARBA00022827"/>
    </source>
</evidence>
<dbReference type="PROSITE" id="PS00624">
    <property type="entry name" value="GMC_OXRED_2"/>
    <property type="match status" value="1"/>
</dbReference>
<evidence type="ECO:0000313" key="9">
    <source>
        <dbReference type="EMBL" id="KAF3031918.1"/>
    </source>
</evidence>
<comment type="similarity">
    <text evidence="2 6">Belongs to the GMC oxidoreductase family.</text>
</comment>
<organism evidence="9 10">
    <name type="scientific">Didymella heteroderae</name>
    <dbReference type="NCBI Taxonomy" id="1769908"/>
    <lineage>
        <taxon>Eukaryota</taxon>
        <taxon>Fungi</taxon>
        <taxon>Dikarya</taxon>
        <taxon>Ascomycota</taxon>
        <taxon>Pezizomycotina</taxon>
        <taxon>Dothideomycetes</taxon>
        <taxon>Pleosporomycetidae</taxon>
        <taxon>Pleosporales</taxon>
        <taxon>Pleosporineae</taxon>
        <taxon>Didymellaceae</taxon>
        <taxon>Didymella</taxon>
    </lineage>
</organism>
<dbReference type="Pfam" id="PF05199">
    <property type="entry name" value="GMC_oxred_C"/>
    <property type="match status" value="1"/>
</dbReference>
<accession>A0A9P4WGL3</accession>
<keyword evidence="3 6" id="KW-0285">Flavoprotein</keyword>
<evidence type="ECO:0000256" key="5">
    <source>
        <dbReference type="ARBA" id="ARBA00023002"/>
    </source>
</evidence>
<feature type="domain" description="Glucose-methanol-choline oxidoreductase N-terminal" evidence="8">
    <location>
        <begin position="441"/>
        <end position="455"/>
    </location>
</feature>
<dbReference type="InterPro" id="IPR007867">
    <property type="entry name" value="GMC_OxRtase_C"/>
</dbReference>
<dbReference type="InterPro" id="IPR027424">
    <property type="entry name" value="Glucose_Oxidase_domain_2"/>
</dbReference>
<feature type="domain" description="Glucose-methanol-choline oxidoreductase N-terminal" evidence="7">
    <location>
        <begin position="245"/>
        <end position="268"/>
    </location>
</feature>
<comment type="cofactor">
    <cofactor evidence="1">
        <name>FAD</name>
        <dbReference type="ChEBI" id="CHEBI:57692"/>
    </cofactor>
</comment>
<dbReference type="PANTHER" id="PTHR11552:SF201">
    <property type="entry name" value="GLUCOSE-METHANOL-CHOLINE OXIDOREDUCTASE N-TERMINAL DOMAIN-CONTAINING PROTEIN"/>
    <property type="match status" value="1"/>
</dbReference>
<keyword evidence="10" id="KW-1185">Reference proteome</keyword>
<keyword evidence="4 6" id="KW-0274">FAD</keyword>